<dbReference type="InterPro" id="IPR019758">
    <property type="entry name" value="Pept_S26A_signal_pept_1_CS"/>
</dbReference>
<comment type="catalytic activity">
    <reaction evidence="1 12">
        <text>Cleavage of hydrophobic, N-terminal signal or leader sequences from secreted and periplasmic proteins.</text>
        <dbReference type="EC" id="3.4.21.89"/>
    </reaction>
</comment>
<evidence type="ECO:0000256" key="10">
    <source>
        <dbReference type="ARBA" id="ARBA00023136"/>
    </source>
</evidence>
<protein>
    <recommendedName>
        <fullName evidence="4 12">Signal peptidase I</fullName>
        <ecNumber evidence="4 12">3.4.21.89</ecNumber>
    </recommendedName>
</protein>
<feature type="transmembrane region" description="Helical" evidence="12">
    <location>
        <begin position="12"/>
        <end position="31"/>
    </location>
</feature>
<reference evidence="16" key="1">
    <citation type="submission" date="2015-07" db="EMBL/GenBank/DDBJ databases">
        <authorList>
            <person name="Liu B."/>
            <person name="Wang J."/>
            <person name="Zhu Y."/>
            <person name="Liu G."/>
            <person name="Chen Q."/>
            <person name="Lan J."/>
            <person name="Che J."/>
            <person name="Ge C."/>
            <person name="Shi H."/>
            <person name="Pan Z."/>
            <person name="Liu X."/>
        </authorList>
    </citation>
    <scope>NUCLEOTIDE SEQUENCE [LARGE SCALE GENOMIC DNA]</scope>
    <source>
        <strain evidence="16">DSM 23493</strain>
    </source>
</reference>
<evidence type="ECO:0000259" key="14">
    <source>
        <dbReference type="Pfam" id="PF10502"/>
    </source>
</evidence>
<dbReference type="Gene3D" id="2.10.109.10">
    <property type="entry name" value="Umud Fragment, subunit A"/>
    <property type="match status" value="1"/>
</dbReference>
<name>A0A0K9F9P4_9BACI</name>
<dbReference type="OrthoDB" id="9802919at2"/>
<dbReference type="NCBIfam" id="TIGR02227">
    <property type="entry name" value="sigpep_I_bact"/>
    <property type="match status" value="1"/>
</dbReference>
<dbReference type="CDD" id="cd06530">
    <property type="entry name" value="S26_SPase_I"/>
    <property type="match status" value="1"/>
</dbReference>
<dbReference type="PROSITE" id="PS00760">
    <property type="entry name" value="SPASE_I_2"/>
    <property type="match status" value="1"/>
</dbReference>
<dbReference type="PROSITE" id="PS00761">
    <property type="entry name" value="SPASE_I_3"/>
    <property type="match status" value="1"/>
</dbReference>
<evidence type="ECO:0000256" key="1">
    <source>
        <dbReference type="ARBA" id="ARBA00000677"/>
    </source>
</evidence>
<dbReference type="InterPro" id="IPR000223">
    <property type="entry name" value="Pept_S26A_signal_pept_1"/>
</dbReference>
<dbReference type="Proteomes" id="UP000037326">
    <property type="component" value="Unassembled WGS sequence"/>
</dbReference>
<sequence>MTQKQTKSEFWAWFKAIGLAIIFTMGVRYFILSPVVVKGASMEPTFENGDKVIVNKVGPRISDYDRFDVIVFETKEDKNYIKRIIGLPGDHIAYKDDVLYINGEAFDEPYLTEYKEELLDKGDFTYDFTLEEQLGEITVPEGHFFVLGDNRRRSIDSRSPDVGFISQDKILGTAGFVLWPFERLGSTR</sequence>
<keyword evidence="8 12" id="KW-0378">Hydrolase</keyword>
<dbReference type="SUPFAM" id="SSF51306">
    <property type="entry name" value="LexA/Signal peptidase"/>
    <property type="match status" value="1"/>
</dbReference>
<evidence type="ECO:0000256" key="8">
    <source>
        <dbReference type="ARBA" id="ARBA00022801"/>
    </source>
</evidence>
<dbReference type="InterPro" id="IPR019757">
    <property type="entry name" value="Pept_S26A_signal_pept_1_Lys-AS"/>
</dbReference>
<evidence type="ECO:0000256" key="4">
    <source>
        <dbReference type="ARBA" id="ARBA00013208"/>
    </source>
</evidence>
<comment type="similarity">
    <text evidence="3 13">Belongs to the peptidase S26 family.</text>
</comment>
<dbReference type="PANTHER" id="PTHR43390">
    <property type="entry name" value="SIGNAL PEPTIDASE I"/>
    <property type="match status" value="1"/>
</dbReference>
<dbReference type="GO" id="GO:0004252">
    <property type="term" value="F:serine-type endopeptidase activity"/>
    <property type="evidence" value="ECO:0007669"/>
    <property type="project" value="InterPro"/>
</dbReference>
<gene>
    <name evidence="15" type="ORF">ACZ11_03445</name>
</gene>
<dbReference type="PROSITE" id="PS00501">
    <property type="entry name" value="SPASE_I_1"/>
    <property type="match status" value="1"/>
</dbReference>
<feature type="active site" evidence="11">
    <location>
        <position position="41"/>
    </location>
</feature>
<evidence type="ECO:0000256" key="13">
    <source>
        <dbReference type="RuleBase" id="RU362042"/>
    </source>
</evidence>
<evidence type="ECO:0000256" key="11">
    <source>
        <dbReference type="PIRSR" id="PIRSR600223-1"/>
    </source>
</evidence>
<organism evidence="15 16">
    <name type="scientific">Lysinibacillus xylanilyticus</name>
    <dbReference type="NCBI Taxonomy" id="582475"/>
    <lineage>
        <taxon>Bacteria</taxon>
        <taxon>Bacillati</taxon>
        <taxon>Bacillota</taxon>
        <taxon>Bacilli</taxon>
        <taxon>Bacillales</taxon>
        <taxon>Bacillaceae</taxon>
        <taxon>Lysinibacillus</taxon>
    </lineage>
</organism>
<dbReference type="InterPro" id="IPR036286">
    <property type="entry name" value="LexA/Signal_pep-like_sf"/>
</dbReference>
<feature type="domain" description="Peptidase S26" evidence="14">
    <location>
        <begin position="11"/>
        <end position="179"/>
    </location>
</feature>
<dbReference type="InterPro" id="IPR019756">
    <property type="entry name" value="Pept_S26A_signal_pept_1_Ser-AS"/>
</dbReference>
<evidence type="ECO:0000256" key="9">
    <source>
        <dbReference type="ARBA" id="ARBA00022989"/>
    </source>
</evidence>
<keyword evidence="10 12" id="KW-0472">Membrane</keyword>
<evidence type="ECO:0000256" key="12">
    <source>
        <dbReference type="RuleBase" id="RU003993"/>
    </source>
</evidence>
<dbReference type="EMBL" id="LFXJ01000005">
    <property type="protein sequence ID" value="KMY31329.1"/>
    <property type="molecule type" value="Genomic_DNA"/>
</dbReference>
<dbReference type="GO" id="GO:0009003">
    <property type="term" value="F:signal peptidase activity"/>
    <property type="evidence" value="ECO:0007669"/>
    <property type="project" value="UniProtKB-EC"/>
</dbReference>
<dbReference type="GO" id="GO:0006465">
    <property type="term" value="P:signal peptide processing"/>
    <property type="evidence" value="ECO:0007669"/>
    <property type="project" value="InterPro"/>
</dbReference>
<keyword evidence="9 12" id="KW-1133">Transmembrane helix</keyword>
<evidence type="ECO:0000256" key="3">
    <source>
        <dbReference type="ARBA" id="ARBA00009370"/>
    </source>
</evidence>
<keyword evidence="7 12" id="KW-0812">Transmembrane</keyword>
<comment type="subcellular location">
    <subcellularLocation>
        <location evidence="2">Cell membrane</location>
        <topology evidence="2">Single-pass type II membrane protein</topology>
    </subcellularLocation>
    <subcellularLocation>
        <location evidence="13">Membrane</location>
        <topology evidence="13">Single-pass type II membrane protein</topology>
    </subcellularLocation>
</comment>
<proteinExistence type="inferred from homology"/>
<dbReference type="InterPro" id="IPR019533">
    <property type="entry name" value="Peptidase_S26"/>
</dbReference>
<feature type="active site" evidence="11">
    <location>
        <position position="82"/>
    </location>
</feature>
<keyword evidence="5" id="KW-1003">Cell membrane</keyword>
<accession>A0A0K9F9P4</accession>
<evidence type="ECO:0000313" key="15">
    <source>
        <dbReference type="EMBL" id="KMY31329.1"/>
    </source>
</evidence>
<dbReference type="GO" id="GO:0005886">
    <property type="term" value="C:plasma membrane"/>
    <property type="evidence" value="ECO:0007669"/>
    <property type="project" value="UniProtKB-SubCell"/>
</dbReference>
<dbReference type="EC" id="3.4.21.89" evidence="4 12"/>
<evidence type="ECO:0000256" key="7">
    <source>
        <dbReference type="ARBA" id="ARBA00022692"/>
    </source>
</evidence>
<keyword evidence="6 12" id="KW-0645">Protease</keyword>
<dbReference type="PANTHER" id="PTHR43390:SF8">
    <property type="entry name" value="SIGNAL PEPTIDASE I"/>
    <property type="match status" value="1"/>
</dbReference>
<evidence type="ECO:0000256" key="2">
    <source>
        <dbReference type="ARBA" id="ARBA00004401"/>
    </source>
</evidence>
<dbReference type="FunFam" id="2.10.109.10:FF:000008">
    <property type="entry name" value="Signal peptidase I"/>
    <property type="match status" value="1"/>
</dbReference>
<dbReference type="PATRIC" id="fig|582475.4.peg.79"/>
<dbReference type="PRINTS" id="PR00727">
    <property type="entry name" value="LEADERPTASE"/>
</dbReference>
<comment type="caution">
    <text evidence="15">The sequence shown here is derived from an EMBL/GenBank/DDBJ whole genome shotgun (WGS) entry which is preliminary data.</text>
</comment>
<evidence type="ECO:0000313" key="16">
    <source>
        <dbReference type="Proteomes" id="UP000037326"/>
    </source>
</evidence>
<dbReference type="GeneID" id="96597371"/>
<dbReference type="AlphaFoldDB" id="A0A0K9F9P4"/>
<evidence type="ECO:0000256" key="6">
    <source>
        <dbReference type="ARBA" id="ARBA00022670"/>
    </source>
</evidence>
<evidence type="ECO:0000256" key="5">
    <source>
        <dbReference type="ARBA" id="ARBA00022475"/>
    </source>
</evidence>
<dbReference type="RefSeq" id="WP_049663814.1">
    <property type="nucleotide sequence ID" value="NZ_JBIVOC010000011.1"/>
</dbReference>
<dbReference type="Pfam" id="PF10502">
    <property type="entry name" value="Peptidase_S26"/>
    <property type="match status" value="1"/>
</dbReference>